<evidence type="ECO:0000256" key="5">
    <source>
        <dbReference type="ARBA" id="ARBA00022839"/>
    </source>
</evidence>
<dbReference type="InParanoid" id="A0A6P8J6A4"/>
<keyword evidence="6" id="KW-0460">Magnesium</keyword>
<evidence type="ECO:0000256" key="3">
    <source>
        <dbReference type="ARBA" id="ARBA00022723"/>
    </source>
</evidence>
<feature type="compositionally biased region" description="Polar residues" evidence="8">
    <location>
        <begin position="12"/>
        <end position="22"/>
    </location>
</feature>
<dbReference type="InterPro" id="IPR036397">
    <property type="entry name" value="RNaseH_sf"/>
</dbReference>
<evidence type="ECO:0000256" key="7">
    <source>
        <dbReference type="ARBA" id="ARBA00025769"/>
    </source>
</evidence>
<dbReference type="Proteomes" id="UP000515163">
    <property type="component" value="Unplaced"/>
</dbReference>
<dbReference type="Gene3D" id="3.30.420.10">
    <property type="entry name" value="Ribonuclease H-like superfamily/Ribonuclease H"/>
    <property type="match status" value="1"/>
</dbReference>
<dbReference type="InterPro" id="IPR054362">
    <property type="entry name" value="Exu_RNase_H-like"/>
</dbReference>
<dbReference type="KEGG" id="aten:116306871"/>
<evidence type="ECO:0000313" key="10">
    <source>
        <dbReference type="Proteomes" id="UP000515163"/>
    </source>
</evidence>
<evidence type="ECO:0000256" key="2">
    <source>
        <dbReference type="ARBA" id="ARBA00022722"/>
    </source>
</evidence>
<feature type="domain" description="Exonuclease" evidence="9">
    <location>
        <begin position="57"/>
        <end position="235"/>
    </location>
</feature>
<dbReference type="GO" id="GO:0046872">
    <property type="term" value="F:metal ion binding"/>
    <property type="evidence" value="ECO:0007669"/>
    <property type="project" value="UniProtKB-KW"/>
</dbReference>
<evidence type="ECO:0000259" key="9">
    <source>
        <dbReference type="SMART" id="SM00479"/>
    </source>
</evidence>
<keyword evidence="3" id="KW-0479">Metal-binding</keyword>
<keyword evidence="10" id="KW-1185">Reference proteome</keyword>
<dbReference type="AlphaFoldDB" id="A0A6P8J6A4"/>
<keyword evidence="5" id="KW-0269">Exonuclease</keyword>
<dbReference type="SUPFAM" id="SSF53098">
    <property type="entry name" value="Ribonuclease H-like"/>
    <property type="match status" value="1"/>
</dbReference>
<evidence type="ECO:0000256" key="6">
    <source>
        <dbReference type="ARBA" id="ARBA00022842"/>
    </source>
</evidence>
<organism evidence="10 11">
    <name type="scientific">Actinia tenebrosa</name>
    <name type="common">Australian red waratah sea anemone</name>
    <dbReference type="NCBI Taxonomy" id="6105"/>
    <lineage>
        <taxon>Eukaryota</taxon>
        <taxon>Metazoa</taxon>
        <taxon>Cnidaria</taxon>
        <taxon>Anthozoa</taxon>
        <taxon>Hexacorallia</taxon>
        <taxon>Actiniaria</taxon>
        <taxon>Actiniidae</taxon>
        <taxon>Actinia</taxon>
    </lineage>
</organism>
<dbReference type="InterPro" id="IPR057617">
    <property type="entry name" value="PML_C"/>
</dbReference>
<dbReference type="GO" id="GO:0008296">
    <property type="term" value="F:3'-5'-DNA exonuclease activity"/>
    <property type="evidence" value="ECO:0007669"/>
    <property type="project" value="TreeGrafter"/>
</dbReference>
<comment type="similarity">
    <text evidence="7">Belongs to the exonuclease superfamily. TREX family.</text>
</comment>
<dbReference type="PANTHER" id="PTHR13058">
    <property type="entry name" value="THREE PRIME REPAIR EXONUCLEASE 1, 2"/>
    <property type="match status" value="1"/>
</dbReference>
<dbReference type="CDD" id="cd06127">
    <property type="entry name" value="DEDDh"/>
    <property type="match status" value="1"/>
</dbReference>
<dbReference type="RefSeq" id="XP_031572855.1">
    <property type="nucleotide sequence ID" value="XM_031716995.1"/>
</dbReference>
<sequence>MSRRMALREITPPQQTAATGQSSQVVYEKSNLLERIPPATQEPEGERLHNTKSLIHVVFDIETTNEYMYETDIIQLSAACGENEFNSYIIPQRPIRFRPEGRHFSMSEGKLCFDGKPVNAESSAKEALQKFVRWLQKLNNRLVLVAHNGKIFDCPRLILHLQEHDLLEDFKANVVGFIDTLILFKNHFSMDNKPSLKSLVEKKIPQYEYERDHDALEDVRALKELLDKTSTNIEDNQFKDASFSLAYAIAYVEYARERSENMKTLNPLCISENMKKKIAGSGLRYCDLEHAYQWEGQNGIEKVLSQMINGKPRVTKRLQIISMVHSHFKGLEAL</sequence>
<dbReference type="PANTHER" id="PTHR13058:SF22">
    <property type="entry name" value="EXODEOXYRIBONUCLEASE III"/>
    <property type="match status" value="1"/>
</dbReference>
<evidence type="ECO:0000256" key="1">
    <source>
        <dbReference type="ARBA" id="ARBA00001946"/>
    </source>
</evidence>
<reference evidence="11" key="1">
    <citation type="submission" date="2025-08" db="UniProtKB">
        <authorList>
            <consortium name="RefSeq"/>
        </authorList>
    </citation>
    <scope>IDENTIFICATION</scope>
    <source>
        <tissue evidence="11">Tentacle</tissue>
    </source>
</reference>
<dbReference type="Pfam" id="PF25244">
    <property type="entry name" value="PML_C"/>
    <property type="match status" value="1"/>
</dbReference>
<dbReference type="InterPro" id="IPR013520">
    <property type="entry name" value="Ribonucl_H"/>
</dbReference>
<accession>A0A6P8J6A4</accession>
<dbReference type="GO" id="GO:0006308">
    <property type="term" value="P:DNA catabolic process"/>
    <property type="evidence" value="ECO:0007669"/>
    <property type="project" value="TreeGrafter"/>
</dbReference>
<comment type="cofactor">
    <cofactor evidence="1">
        <name>Mg(2+)</name>
        <dbReference type="ChEBI" id="CHEBI:18420"/>
    </cofactor>
</comment>
<proteinExistence type="inferred from homology"/>
<keyword evidence="4" id="KW-0378">Hydrolase</keyword>
<evidence type="ECO:0000313" key="11">
    <source>
        <dbReference type="RefSeq" id="XP_031572855.1"/>
    </source>
</evidence>
<dbReference type="GeneID" id="116306871"/>
<dbReference type="GO" id="GO:0005737">
    <property type="term" value="C:cytoplasm"/>
    <property type="evidence" value="ECO:0007669"/>
    <property type="project" value="TreeGrafter"/>
</dbReference>
<dbReference type="InterPro" id="IPR040393">
    <property type="entry name" value="TREX1/2"/>
</dbReference>
<dbReference type="OrthoDB" id="5966892at2759"/>
<dbReference type="Pfam" id="PF22123">
    <property type="entry name" value="Exu_RNase_H_like"/>
    <property type="match status" value="1"/>
</dbReference>
<dbReference type="SMART" id="SM00479">
    <property type="entry name" value="EXOIII"/>
    <property type="match status" value="1"/>
</dbReference>
<dbReference type="GO" id="GO:0003676">
    <property type="term" value="F:nucleic acid binding"/>
    <property type="evidence" value="ECO:0007669"/>
    <property type="project" value="InterPro"/>
</dbReference>
<name>A0A6P8J6A4_ACTTE</name>
<evidence type="ECO:0000256" key="8">
    <source>
        <dbReference type="SAM" id="MobiDB-lite"/>
    </source>
</evidence>
<feature type="region of interest" description="Disordered" evidence="8">
    <location>
        <begin position="1"/>
        <end position="22"/>
    </location>
</feature>
<keyword evidence="2" id="KW-0540">Nuclease</keyword>
<dbReference type="InterPro" id="IPR012337">
    <property type="entry name" value="RNaseH-like_sf"/>
</dbReference>
<gene>
    <name evidence="11" type="primary">LOC116306871</name>
</gene>
<evidence type="ECO:0000256" key="4">
    <source>
        <dbReference type="ARBA" id="ARBA00022801"/>
    </source>
</evidence>
<protein>
    <submittedName>
        <fullName evidence="11">Uncharacterized protein LOC116306871</fullName>
    </submittedName>
</protein>